<comment type="caution">
    <text evidence="13">The sequence shown here is derived from an EMBL/GenBank/DDBJ whole genome shotgun (WGS) entry which is preliminary data.</text>
</comment>
<feature type="compositionally biased region" description="Low complexity" evidence="11">
    <location>
        <begin position="626"/>
        <end position="642"/>
    </location>
</feature>
<reference evidence="14" key="1">
    <citation type="journal article" date="2017" name="Genome Announc.">
        <title>Genome sequences of Cyberlindnera fabianii 65, Pichia kudriavzevii 129, and Saccharomyces cerevisiae 131 isolated from fermented masau fruits in Zimbabwe.</title>
        <authorList>
            <person name="van Rijswijck I.M.H."/>
            <person name="Derks M.F.L."/>
            <person name="Abee T."/>
            <person name="de Ridder D."/>
            <person name="Smid E.J."/>
        </authorList>
    </citation>
    <scope>NUCLEOTIDE SEQUENCE [LARGE SCALE GENOMIC DNA]</scope>
    <source>
        <strain evidence="14">129</strain>
    </source>
</reference>
<protein>
    <recommendedName>
        <fullName evidence="2 10">Lysophospholipase</fullName>
        <ecNumber evidence="2 10">3.1.1.5</ecNumber>
    </recommendedName>
</protein>
<dbReference type="GO" id="GO:0005829">
    <property type="term" value="C:cytosol"/>
    <property type="evidence" value="ECO:0007669"/>
    <property type="project" value="TreeGrafter"/>
</dbReference>
<keyword evidence="6 9" id="KW-0443">Lipid metabolism</keyword>
<evidence type="ECO:0000256" key="6">
    <source>
        <dbReference type="ARBA" id="ARBA00023098"/>
    </source>
</evidence>
<dbReference type="GO" id="GO:0046475">
    <property type="term" value="P:glycerophospholipid catabolic process"/>
    <property type="evidence" value="ECO:0007669"/>
    <property type="project" value="TreeGrafter"/>
</dbReference>
<dbReference type="VEuPathDB" id="FungiDB:C5L36_0E02900"/>
<dbReference type="PANTHER" id="PTHR10728:SF33">
    <property type="entry name" value="LYSOPHOSPHOLIPASE 1-RELATED"/>
    <property type="match status" value="1"/>
</dbReference>
<evidence type="ECO:0000256" key="7">
    <source>
        <dbReference type="ARBA" id="ARBA00023180"/>
    </source>
</evidence>
<dbReference type="SUPFAM" id="SSF52151">
    <property type="entry name" value="FabD/lysophospholipase-like"/>
    <property type="match status" value="1"/>
</dbReference>
<evidence type="ECO:0000256" key="11">
    <source>
        <dbReference type="SAM" id="MobiDB-lite"/>
    </source>
</evidence>
<evidence type="ECO:0000259" key="12">
    <source>
        <dbReference type="PROSITE" id="PS51210"/>
    </source>
</evidence>
<keyword evidence="5 9" id="KW-0442">Lipid degradation</keyword>
<dbReference type="EMBL" id="MQVM01000001">
    <property type="protein sequence ID" value="ONH77577.1"/>
    <property type="molecule type" value="Genomic_DNA"/>
</dbReference>
<dbReference type="Proteomes" id="UP000189274">
    <property type="component" value="Unassembled WGS sequence"/>
</dbReference>
<evidence type="ECO:0000313" key="13">
    <source>
        <dbReference type="EMBL" id="ONH77577.1"/>
    </source>
</evidence>
<comment type="similarity">
    <text evidence="1 10">Belongs to the lysophospholipase family.</text>
</comment>
<evidence type="ECO:0000313" key="14">
    <source>
        <dbReference type="Proteomes" id="UP000189274"/>
    </source>
</evidence>
<evidence type="ECO:0000256" key="3">
    <source>
        <dbReference type="ARBA" id="ARBA00022729"/>
    </source>
</evidence>
<dbReference type="GO" id="GO:0005886">
    <property type="term" value="C:plasma membrane"/>
    <property type="evidence" value="ECO:0007669"/>
    <property type="project" value="TreeGrafter"/>
</dbReference>
<evidence type="ECO:0000256" key="8">
    <source>
        <dbReference type="ARBA" id="ARBA00059407"/>
    </source>
</evidence>
<feature type="chain" id="PRO_5011818415" description="Lysophospholipase" evidence="10">
    <location>
        <begin position="18"/>
        <end position="677"/>
    </location>
</feature>
<dbReference type="AlphaFoldDB" id="A0A1V2LTW8"/>
<accession>A0A1V2LTW8</accession>
<dbReference type="SMART" id="SM00022">
    <property type="entry name" value="PLAc"/>
    <property type="match status" value="1"/>
</dbReference>
<gene>
    <name evidence="13" type="ORF">BOH78_0090</name>
</gene>
<name>A0A1V2LTW8_PICKU</name>
<evidence type="ECO:0000256" key="9">
    <source>
        <dbReference type="PROSITE-ProRule" id="PRU00555"/>
    </source>
</evidence>
<dbReference type="FunFam" id="3.40.1090.10:FF:000010">
    <property type="entry name" value="Lysophospholipase"/>
    <property type="match status" value="1"/>
</dbReference>
<dbReference type="InterPro" id="IPR016035">
    <property type="entry name" value="Acyl_Trfase/lysoPLipase"/>
</dbReference>
<evidence type="ECO:0000256" key="2">
    <source>
        <dbReference type="ARBA" id="ARBA00013274"/>
    </source>
</evidence>
<keyword evidence="3 10" id="KW-0732">Signal</keyword>
<keyword evidence="7" id="KW-0325">Glycoprotein</keyword>
<proteinExistence type="inferred from homology"/>
<dbReference type="Gene3D" id="3.40.1090.10">
    <property type="entry name" value="Cytosolic phospholipase A2 catalytic domain"/>
    <property type="match status" value="1"/>
</dbReference>
<feature type="region of interest" description="Disordered" evidence="11">
    <location>
        <begin position="615"/>
        <end position="643"/>
    </location>
</feature>
<dbReference type="PROSITE" id="PS51210">
    <property type="entry name" value="PLA2C"/>
    <property type="match status" value="1"/>
</dbReference>
<comment type="catalytic activity">
    <reaction evidence="10">
        <text>a 1-acyl-sn-glycero-3-phosphocholine + H2O = sn-glycerol 3-phosphocholine + a fatty acid + H(+)</text>
        <dbReference type="Rhea" id="RHEA:15177"/>
        <dbReference type="ChEBI" id="CHEBI:15377"/>
        <dbReference type="ChEBI" id="CHEBI:15378"/>
        <dbReference type="ChEBI" id="CHEBI:16870"/>
        <dbReference type="ChEBI" id="CHEBI:28868"/>
        <dbReference type="ChEBI" id="CHEBI:58168"/>
        <dbReference type="EC" id="3.1.1.5"/>
    </reaction>
</comment>
<dbReference type="EC" id="3.1.1.5" evidence="2 10"/>
<evidence type="ECO:0000256" key="5">
    <source>
        <dbReference type="ARBA" id="ARBA00022963"/>
    </source>
</evidence>
<evidence type="ECO:0000256" key="1">
    <source>
        <dbReference type="ARBA" id="ARBA00008780"/>
    </source>
</evidence>
<dbReference type="Pfam" id="PF01735">
    <property type="entry name" value="PLA2_B"/>
    <property type="match status" value="1"/>
</dbReference>
<dbReference type="PANTHER" id="PTHR10728">
    <property type="entry name" value="CYTOSOLIC PHOSPHOLIPASE A2"/>
    <property type="match status" value="1"/>
</dbReference>
<evidence type="ECO:0000256" key="10">
    <source>
        <dbReference type="RuleBase" id="RU362103"/>
    </source>
</evidence>
<feature type="signal peptide" evidence="10">
    <location>
        <begin position="1"/>
        <end position="17"/>
    </location>
</feature>
<feature type="domain" description="PLA2c" evidence="12">
    <location>
        <begin position="30"/>
        <end position="591"/>
    </location>
</feature>
<sequence>MLHLLGAATVLVSVVSAWSPTDSYAPGIVECPSYLNDKHNSTRAGFLRRADGISDEEFEWIQQKDELTFDHLRTFLEGTGLNGTESFLDDIASNSSARIPRIGLAFSGGGYRAMLCAAGQISGLDNRTRGVDEHGLPLLDSVSYIAGLSGGSWFVSSLVYNNWTSVQEIIDQNGQDDAIWNLEHTIITPHGANIIKDAAYWKTLDDQIDEKRDAGFNASMTDPWGRGLSHQFFPGLEDFGASMTFTSLRNWDVFTEHVIPFPIVVADGRAPGTYIVNLNSTVFEFNPFEMGSWDTYLETFVDLHYVGTTMDGGKAAGNGSCWSGLDNTGFVFGTSSTLFNQFLLQINSTGISGVAYDAAEAVLKKLSKKENDIAPWFPNPFYNSPWGSAKNMISDHDLNLVDGGEDNQNIPLSPLLVEDRGVDVIFSFDNSADTDFSWPNGSSLVNTYERQFVNASANFAFPYVPSTDTFLHNNLTAKPTFFGCYASNLTDLMKEVDTEYVPPLVIYIANRPWTYSSNTSTFKLSYDDDEKLAMIENGFAVSTFNNLTIDKDFKKCIGCAILQRSKERQGVPIGDECKACFDEYCWDGSTYTYEDDSYPDAFTDTGVYNSSVNQANPQEVQDVKTSTDSTATESTSAMSTGTVSSISSTHKNDAGVVQNVSPWVHLLTTILGYCAFL</sequence>
<dbReference type="GO" id="GO:0005783">
    <property type="term" value="C:endoplasmic reticulum"/>
    <property type="evidence" value="ECO:0007669"/>
    <property type="project" value="TreeGrafter"/>
</dbReference>
<comment type="function">
    <text evidence="8">Catalyzes the release of fatty acids from lysophospholipids. Phospholipase B may well contribute to pathogenicity by abetting the fungus in damaging and traversing host cell membranes, processes which likely increase the rapidity of disseminated infection.</text>
</comment>
<dbReference type="GO" id="GO:0005576">
    <property type="term" value="C:extracellular region"/>
    <property type="evidence" value="ECO:0007669"/>
    <property type="project" value="TreeGrafter"/>
</dbReference>
<dbReference type="GO" id="GO:0004623">
    <property type="term" value="F:phospholipase A2 activity"/>
    <property type="evidence" value="ECO:0007669"/>
    <property type="project" value="TreeGrafter"/>
</dbReference>
<organism evidence="13 14">
    <name type="scientific">Pichia kudriavzevii</name>
    <name type="common">Yeast</name>
    <name type="synonym">Issatchenkia orientalis</name>
    <dbReference type="NCBI Taxonomy" id="4909"/>
    <lineage>
        <taxon>Eukaryota</taxon>
        <taxon>Fungi</taxon>
        <taxon>Dikarya</taxon>
        <taxon>Ascomycota</taxon>
        <taxon>Saccharomycotina</taxon>
        <taxon>Pichiomycetes</taxon>
        <taxon>Pichiales</taxon>
        <taxon>Pichiaceae</taxon>
        <taxon>Pichia</taxon>
    </lineage>
</organism>
<keyword evidence="4 9" id="KW-0378">Hydrolase</keyword>
<evidence type="ECO:0000256" key="4">
    <source>
        <dbReference type="ARBA" id="ARBA00022801"/>
    </source>
</evidence>
<dbReference type="InterPro" id="IPR002642">
    <property type="entry name" value="LysoPLipase_cat_dom"/>
</dbReference>
<dbReference type="GO" id="GO:0004622">
    <property type="term" value="F:phosphatidylcholine lysophospholipase activity"/>
    <property type="evidence" value="ECO:0007669"/>
    <property type="project" value="UniProtKB-EC"/>
</dbReference>